<dbReference type="InterPro" id="IPR000847">
    <property type="entry name" value="LysR_HTH_N"/>
</dbReference>
<comment type="similarity">
    <text evidence="1">Belongs to the LysR transcriptional regulatory family.</text>
</comment>
<evidence type="ECO:0000313" key="7">
    <source>
        <dbReference type="EMBL" id="ORJ25741.1"/>
    </source>
</evidence>
<dbReference type="PROSITE" id="PS50931">
    <property type="entry name" value="HTH_LYSR"/>
    <property type="match status" value="1"/>
</dbReference>
<dbReference type="STRING" id="1646377.BS640_09985"/>
<gene>
    <name evidence="7" type="ORF">BS640_09985</name>
</gene>
<accession>A0A1X0WG71</accession>
<keyword evidence="2" id="KW-0678">Repressor</keyword>
<keyword evidence="3" id="KW-0805">Transcription regulation</keyword>
<dbReference type="FunFam" id="1.10.10.10:FF:000001">
    <property type="entry name" value="LysR family transcriptional regulator"/>
    <property type="match status" value="1"/>
</dbReference>
<name>A0A1X0WG71_9GAMM</name>
<dbReference type="InterPro" id="IPR005119">
    <property type="entry name" value="LysR_subst-bd"/>
</dbReference>
<evidence type="ECO:0000256" key="2">
    <source>
        <dbReference type="ARBA" id="ARBA00022491"/>
    </source>
</evidence>
<feature type="domain" description="HTH lysR-type" evidence="6">
    <location>
        <begin position="3"/>
        <end position="60"/>
    </location>
</feature>
<dbReference type="EMBL" id="MRWE01000013">
    <property type="protein sequence ID" value="ORJ25741.1"/>
    <property type="molecule type" value="Genomic_DNA"/>
</dbReference>
<dbReference type="GO" id="GO:0003700">
    <property type="term" value="F:DNA-binding transcription factor activity"/>
    <property type="evidence" value="ECO:0007669"/>
    <property type="project" value="InterPro"/>
</dbReference>
<evidence type="ECO:0000259" key="6">
    <source>
        <dbReference type="PROSITE" id="PS50931"/>
    </source>
</evidence>
<keyword evidence="8" id="KW-1185">Reference proteome</keyword>
<evidence type="ECO:0000256" key="1">
    <source>
        <dbReference type="ARBA" id="ARBA00009437"/>
    </source>
</evidence>
<evidence type="ECO:0000256" key="3">
    <source>
        <dbReference type="ARBA" id="ARBA00023015"/>
    </source>
</evidence>
<keyword evidence="5" id="KW-0804">Transcription</keyword>
<dbReference type="SUPFAM" id="SSF46785">
    <property type="entry name" value="Winged helix' DNA-binding domain"/>
    <property type="match status" value="1"/>
</dbReference>
<dbReference type="GO" id="GO:0032993">
    <property type="term" value="C:protein-DNA complex"/>
    <property type="evidence" value="ECO:0007669"/>
    <property type="project" value="TreeGrafter"/>
</dbReference>
<dbReference type="Gene3D" id="1.10.10.10">
    <property type="entry name" value="Winged helix-like DNA-binding domain superfamily/Winged helix DNA-binding domain"/>
    <property type="match status" value="1"/>
</dbReference>
<dbReference type="Proteomes" id="UP000192536">
    <property type="component" value="Unassembled WGS sequence"/>
</dbReference>
<dbReference type="SUPFAM" id="SSF53850">
    <property type="entry name" value="Periplasmic binding protein-like II"/>
    <property type="match status" value="1"/>
</dbReference>
<dbReference type="Gene3D" id="3.40.190.10">
    <property type="entry name" value="Periplasmic binding protein-like II"/>
    <property type="match status" value="2"/>
</dbReference>
<comment type="caution">
    <text evidence="7">The sequence shown here is derived from an EMBL/GenBank/DDBJ whole genome shotgun (WGS) entry which is preliminary data.</text>
</comment>
<dbReference type="PRINTS" id="PR00039">
    <property type="entry name" value="HTHLYSR"/>
</dbReference>
<dbReference type="PANTHER" id="PTHR30346:SF28">
    <property type="entry name" value="HTH-TYPE TRANSCRIPTIONAL REGULATOR CYNR"/>
    <property type="match status" value="1"/>
</dbReference>
<keyword evidence="4" id="KW-0238">DNA-binding</keyword>
<reference evidence="7 8" key="1">
    <citation type="journal article" date="2017" name="Int. J. Syst. Evol. Microbiol.">
        <title>Rouxiella badensis sp. nov. and Rouxiella silvae sp. nov. isolated from peat bog soil in Germany and emendation of the genus description.</title>
        <authorList>
            <person name="Le Fleche-Mateos A."/>
            <person name="Kugler J.H."/>
            <person name="Hansen S.H."/>
            <person name="Syldatk C."/>
            <person name="Hausmann R."/>
            <person name="Lomprez F."/>
            <person name="Vandenbogaert M."/>
            <person name="Manuguerra J.C."/>
            <person name="Grimont P.A."/>
        </authorList>
    </citation>
    <scope>NUCLEOTIDE SEQUENCE [LARGE SCALE GENOMIC DNA]</scope>
    <source>
        <strain evidence="7 8">DSM 100043</strain>
    </source>
</reference>
<dbReference type="InterPro" id="IPR036390">
    <property type="entry name" value="WH_DNA-bd_sf"/>
</dbReference>
<dbReference type="CDD" id="cd08414">
    <property type="entry name" value="PBP2_LTTR_aromatics_like"/>
    <property type="match status" value="1"/>
</dbReference>
<evidence type="ECO:0000256" key="5">
    <source>
        <dbReference type="ARBA" id="ARBA00023163"/>
    </source>
</evidence>
<proteinExistence type="inferred from homology"/>
<protein>
    <submittedName>
        <fullName evidence="7">LysR family transcriptional regulator</fullName>
    </submittedName>
</protein>
<dbReference type="AlphaFoldDB" id="A0A1X0WG71"/>
<dbReference type="PANTHER" id="PTHR30346">
    <property type="entry name" value="TRANSCRIPTIONAL DUAL REGULATOR HCAR-RELATED"/>
    <property type="match status" value="1"/>
</dbReference>
<evidence type="ECO:0000313" key="8">
    <source>
        <dbReference type="Proteomes" id="UP000192536"/>
    </source>
</evidence>
<dbReference type="GO" id="GO:0003677">
    <property type="term" value="F:DNA binding"/>
    <property type="evidence" value="ECO:0007669"/>
    <property type="project" value="UniProtKB-KW"/>
</dbReference>
<dbReference type="Pfam" id="PF00126">
    <property type="entry name" value="HTH_1"/>
    <property type="match status" value="1"/>
</dbReference>
<dbReference type="Pfam" id="PF03466">
    <property type="entry name" value="LysR_substrate"/>
    <property type="match status" value="1"/>
</dbReference>
<organism evidence="7 8">
    <name type="scientific">Rouxiella badensis</name>
    <dbReference type="NCBI Taxonomy" id="1646377"/>
    <lineage>
        <taxon>Bacteria</taxon>
        <taxon>Pseudomonadati</taxon>
        <taxon>Pseudomonadota</taxon>
        <taxon>Gammaproteobacteria</taxon>
        <taxon>Enterobacterales</taxon>
        <taxon>Yersiniaceae</taxon>
        <taxon>Rouxiella</taxon>
    </lineage>
</organism>
<sequence length="291" mass="32857">MVVDIRILRSFAVVGELEHIGQAAEKLHISSSPLSRQIQLLEDELGVELFHREKKRLRLTSEGKDFLGEVRAFLKHHDRLKDRGKNLGKGLAGRLDIGYVEAAIHSRLLPETLARLDCSPDVDIHLHAFRSKQQIESLRDRTIDLALLHTPPEESDEFEQRKVFSEPIVLAMPVNKRLLLPTPETLDRQPWIADREGLNPAARIRLLHACAVSGFTPNIRLEVTGPLAALSCVEAGLGFTFIQKSLARIRSANVEIAELPWFPLEVSIHAVWRKNETKPLILRVLSTLNDF</sequence>
<dbReference type="InterPro" id="IPR036388">
    <property type="entry name" value="WH-like_DNA-bd_sf"/>
</dbReference>
<evidence type="ECO:0000256" key="4">
    <source>
        <dbReference type="ARBA" id="ARBA00023125"/>
    </source>
</evidence>